<feature type="region of interest" description="Disordered" evidence="1">
    <location>
        <begin position="107"/>
        <end position="146"/>
    </location>
</feature>
<dbReference type="RefSeq" id="WP_004346907.1">
    <property type="nucleotide sequence ID" value="NZ_GL586311.1"/>
</dbReference>
<feature type="signal peptide" evidence="2">
    <location>
        <begin position="1"/>
        <end position="18"/>
    </location>
</feature>
<evidence type="ECO:0000313" key="5">
    <source>
        <dbReference type="Proteomes" id="UP000003112"/>
    </source>
</evidence>
<dbReference type="HOGENOM" id="CLU_069804_0_0_10"/>
<feature type="chain" id="PRO_5003207359" description="DUF4468 domain-containing protein" evidence="2">
    <location>
        <begin position="19"/>
        <end position="315"/>
    </location>
</feature>
<name>E6KAU5_9BACT</name>
<organism evidence="4 5">
    <name type="scientific">Segatella buccae ATCC 33574</name>
    <dbReference type="NCBI Taxonomy" id="873513"/>
    <lineage>
        <taxon>Bacteria</taxon>
        <taxon>Pseudomonadati</taxon>
        <taxon>Bacteroidota</taxon>
        <taxon>Bacteroidia</taxon>
        <taxon>Bacteroidales</taxon>
        <taxon>Prevotellaceae</taxon>
        <taxon>Segatella</taxon>
    </lineage>
</organism>
<proteinExistence type="predicted"/>
<sequence length="315" mass="34700">MKKLVIALMLCLPMMALAQTVLTPEEQLEQAQKQLKEAQKAVEQAKAKAAEAAQAKARAEAQAKAKADAAAKQKAEAQAKAKAEEIQKKIAATKAEAARLNAEAEKLQREMAPTQSSAGWSIPESASKTTSSPAANRNKGAQEVNPNVRYLDGAVSTTADGKVMFTLDTEAAGKSAGQIYDIVYDYLNRLTTADGQLEGSRVALVNKAEGIIAATVKEWLVFQNSFLSLDRSKFDYILVAKCTDNHLQLTMERMVYTYEENRPTGFKAPAEEVITDRYALNKKKTELARIYGKFRRATIDRRNEIFNDIARLIHQ</sequence>
<dbReference type="Gene3D" id="3.30.530.80">
    <property type="match status" value="1"/>
</dbReference>
<feature type="domain" description="DUF4468" evidence="3">
    <location>
        <begin position="165"/>
        <end position="256"/>
    </location>
</feature>
<dbReference type="AlphaFoldDB" id="E6KAU5"/>
<dbReference type="Proteomes" id="UP000003112">
    <property type="component" value="Unassembled WGS sequence"/>
</dbReference>
<accession>E6KAU5</accession>
<keyword evidence="5" id="KW-1185">Reference proteome</keyword>
<dbReference type="InterPro" id="IPR027823">
    <property type="entry name" value="DUF4468"/>
</dbReference>
<dbReference type="CDD" id="cd12190">
    <property type="entry name" value="Bacova_04320_like"/>
    <property type="match status" value="1"/>
</dbReference>
<evidence type="ECO:0000313" key="4">
    <source>
        <dbReference type="EMBL" id="EFU29405.1"/>
    </source>
</evidence>
<protein>
    <recommendedName>
        <fullName evidence="3">DUF4468 domain-containing protein</fullName>
    </recommendedName>
</protein>
<dbReference type="GeneID" id="93537337"/>
<comment type="caution">
    <text evidence="4">The sequence shown here is derived from an EMBL/GenBank/DDBJ whole genome shotgun (WGS) entry which is preliminary data.</text>
</comment>
<dbReference type="eggNOG" id="ENOG50334YS">
    <property type="taxonomic scope" value="Bacteria"/>
</dbReference>
<evidence type="ECO:0000259" key="3">
    <source>
        <dbReference type="Pfam" id="PF14730"/>
    </source>
</evidence>
<dbReference type="EMBL" id="AEPD01000049">
    <property type="protein sequence ID" value="EFU29405.1"/>
    <property type="molecule type" value="Genomic_DNA"/>
</dbReference>
<dbReference type="STRING" id="873513.HMPREF6485_2731"/>
<evidence type="ECO:0000256" key="1">
    <source>
        <dbReference type="SAM" id="MobiDB-lite"/>
    </source>
</evidence>
<evidence type="ECO:0000256" key="2">
    <source>
        <dbReference type="SAM" id="SignalP"/>
    </source>
</evidence>
<dbReference type="Pfam" id="PF14730">
    <property type="entry name" value="DUF4468"/>
    <property type="match status" value="1"/>
</dbReference>
<reference evidence="4 5" key="1">
    <citation type="submission" date="2010-10" db="EMBL/GenBank/DDBJ databases">
        <authorList>
            <person name="Muzny D."/>
            <person name="Qin X."/>
            <person name="Deng J."/>
            <person name="Jiang H."/>
            <person name="Liu Y."/>
            <person name="Qu J."/>
            <person name="Song X.-Z."/>
            <person name="Zhang L."/>
            <person name="Thornton R."/>
            <person name="Coyle M."/>
            <person name="Francisco L."/>
            <person name="Jackson L."/>
            <person name="Javaid M."/>
            <person name="Korchina V."/>
            <person name="Kovar C."/>
            <person name="Mata R."/>
            <person name="Mathew T."/>
            <person name="Ngo R."/>
            <person name="Nguyen L."/>
            <person name="Nguyen N."/>
            <person name="Okwuonu G."/>
            <person name="Ongeri F."/>
            <person name="Pham C."/>
            <person name="Simmons D."/>
            <person name="Wilczek-Boney K."/>
            <person name="Hale W."/>
            <person name="Jakkamsetti A."/>
            <person name="Pham P."/>
            <person name="Ruth R."/>
            <person name="San Lucas F."/>
            <person name="Warren J."/>
            <person name="Zhang J."/>
            <person name="Zhao Z."/>
            <person name="Zhou C."/>
            <person name="Zhu D."/>
            <person name="Lee S."/>
            <person name="Bess C."/>
            <person name="Blankenburg K."/>
            <person name="Forbes L."/>
            <person name="Fu Q."/>
            <person name="Gubbala S."/>
            <person name="Hirani K."/>
            <person name="Jayaseelan J.C."/>
            <person name="Lara F."/>
            <person name="Munidasa M."/>
            <person name="Palculict T."/>
            <person name="Patil S."/>
            <person name="Pu L.-L."/>
            <person name="Saada N."/>
            <person name="Tang L."/>
            <person name="Weissenberger G."/>
            <person name="Zhu Y."/>
            <person name="Hemphill L."/>
            <person name="Shang Y."/>
            <person name="Youmans B."/>
            <person name="Ayvaz T."/>
            <person name="Ross M."/>
            <person name="Santibanez J."/>
            <person name="Aqrawi P."/>
            <person name="Gross S."/>
            <person name="Joshi V."/>
            <person name="Fowler G."/>
            <person name="Nazareth L."/>
            <person name="Reid J."/>
            <person name="Worley K."/>
            <person name="Petrosino J."/>
            <person name="Highlander S."/>
            <person name="Gibbs R."/>
        </authorList>
    </citation>
    <scope>NUCLEOTIDE SEQUENCE [LARGE SCALE GENOMIC DNA]</scope>
    <source>
        <strain evidence="4 5">ATCC 33574</strain>
    </source>
</reference>
<gene>
    <name evidence="4" type="ORF">HMPREF6485_2731</name>
</gene>
<feature type="compositionally biased region" description="Polar residues" evidence="1">
    <location>
        <begin position="113"/>
        <end position="135"/>
    </location>
</feature>
<keyword evidence="2" id="KW-0732">Signal</keyword>